<evidence type="ECO:0000256" key="4">
    <source>
        <dbReference type="ARBA" id="ARBA00023224"/>
    </source>
</evidence>
<feature type="transmembrane region" description="Helical" evidence="7">
    <location>
        <begin position="175"/>
        <end position="195"/>
    </location>
</feature>
<dbReference type="CDD" id="cd11386">
    <property type="entry name" value="MCP_signal"/>
    <property type="match status" value="1"/>
</dbReference>
<comment type="subcellular location">
    <subcellularLocation>
        <location evidence="1">Cell membrane</location>
    </subcellularLocation>
</comment>
<feature type="domain" description="Methyl-accepting transducer" evidence="8">
    <location>
        <begin position="268"/>
        <end position="504"/>
    </location>
</feature>
<evidence type="ECO:0000256" key="2">
    <source>
        <dbReference type="ARBA" id="ARBA00022475"/>
    </source>
</evidence>
<evidence type="ECO:0000259" key="8">
    <source>
        <dbReference type="PROSITE" id="PS50111"/>
    </source>
</evidence>
<dbReference type="PROSITE" id="PS50885">
    <property type="entry name" value="HAMP"/>
    <property type="match status" value="1"/>
</dbReference>
<protein>
    <submittedName>
        <fullName evidence="10">Methyl-accepting chemotaxis protein</fullName>
    </submittedName>
</protein>
<dbReference type="InterPro" id="IPR003660">
    <property type="entry name" value="HAMP_dom"/>
</dbReference>
<dbReference type="InterPro" id="IPR004089">
    <property type="entry name" value="MCPsignal_dom"/>
</dbReference>
<dbReference type="AlphaFoldDB" id="A0A316DEP3"/>
<keyword evidence="7" id="KW-0812">Transmembrane</keyword>
<dbReference type="EMBL" id="QGGL01000001">
    <property type="protein sequence ID" value="PWK16206.1"/>
    <property type="molecule type" value="Genomic_DNA"/>
</dbReference>
<dbReference type="OrthoDB" id="2379189at2"/>
<evidence type="ECO:0000256" key="6">
    <source>
        <dbReference type="PROSITE-ProRule" id="PRU00284"/>
    </source>
</evidence>
<keyword evidence="7" id="KW-1133">Transmembrane helix</keyword>
<dbReference type="PROSITE" id="PS50111">
    <property type="entry name" value="CHEMOTAXIS_TRANSDUC_2"/>
    <property type="match status" value="1"/>
</dbReference>
<proteinExistence type="inferred from homology"/>
<dbReference type="RefSeq" id="WP_109685102.1">
    <property type="nucleotide sequence ID" value="NZ_QGGL01000001.1"/>
</dbReference>
<dbReference type="SMART" id="SM00283">
    <property type="entry name" value="MA"/>
    <property type="match status" value="1"/>
</dbReference>
<evidence type="ECO:0000256" key="7">
    <source>
        <dbReference type="SAM" id="Phobius"/>
    </source>
</evidence>
<evidence type="ECO:0000256" key="1">
    <source>
        <dbReference type="ARBA" id="ARBA00004236"/>
    </source>
</evidence>
<comment type="similarity">
    <text evidence="5">Belongs to the methyl-accepting chemotaxis (MCP) protein family.</text>
</comment>
<dbReference type="GO" id="GO:0005886">
    <property type="term" value="C:plasma membrane"/>
    <property type="evidence" value="ECO:0007669"/>
    <property type="project" value="UniProtKB-SubCell"/>
</dbReference>
<keyword evidence="3 7" id="KW-0472">Membrane</keyword>
<dbReference type="Gene3D" id="6.10.340.10">
    <property type="match status" value="1"/>
</dbReference>
<dbReference type="SUPFAM" id="SSF58104">
    <property type="entry name" value="Methyl-accepting chemotaxis protein (MCP) signaling domain"/>
    <property type="match status" value="1"/>
</dbReference>
<evidence type="ECO:0000256" key="3">
    <source>
        <dbReference type="ARBA" id="ARBA00023136"/>
    </source>
</evidence>
<keyword evidence="11" id="KW-1185">Reference proteome</keyword>
<evidence type="ECO:0000313" key="10">
    <source>
        <dbReference type="EMBL" id="PWK16206.1"/>
    </source>
</evidence>
<sequence length="554" mass="58938">MKTNKHSKGVSVQTRLTVFVTGLLLLVVVAMGATVYVVVAQDLQGMAEFQLRGHVSTVSKQMSILLETSDNREFERNVEYLLSAEHKQFAEVGWSLQSNLLQSGAISGLEDHDPIEISMQLYEAMLQDRSGVAHSSESGRDLTYAFQVVPERNMLYVAAVRDEEILQPLTHVRDVTLALVMVVLGIGFVGVRLFAVRLRRSITAIQKVMQRVAAGDLSQELDEEHGMREIRALGGAVNGMVRNLRALIQSVDHTAMQVTASSQELLSSAEQTASGIKQVAATVQEVAGQAELQATCTEENAAAVEQMAAGLQRIVNTSVDVTAASRATAGEAEQGTRAVQSAVQQMELIHGTVDSIARAVARLAQRSGEVGKIVDVMAKIAAQTNLLALNAAIEAARAGEQGRGFAVVADEVRKLAEQSEGSARQIAGLMQEINRDTAQAVTAMSAGTQEVQAGLVLVGAAGEVFARICHATEEAALRVAEITTLSQTMNSGAQRVVTSVGALTANAHESAASSQFCAATSVDQLTAIERVHQSVDALGQMAMQLQLAIGKFTL</sequence>
<evidence type="ECO:0000313" key="11">
    <source>
        <dbReference type="Proteomes" id="UP000245634"/>
    </source>
</evidence>
<name>A0A316DEP3_9BACL</name>
<organism evidence="10 11">
    <name type="scientific">Tumebacillus permanentifrigoris</name>
    <dbReference type="NCBI Taxonomy" id="378543"/>
    <lineage>
        <taxon>Bacteria</taxon>
        <taxon>Bacillati</taxon>
        <taxon>Bacillota</taxon>
        <taxon>Bacilli</taxon>
        <taxon>Bacillales</taxon>
        <taxon>Alicyclobacillaceae</taxon>
        <taxon>Tumebacillus</taxon>
    </lineage>
</organism>
<dbReference type="Pfam" id="PF00672">
    <property type="entry name" value="HAMP"/>
    <property type="match status" value="1"/>
</dbReference>
<dbReference type="PANTHER" id="PTHR32089">
    <property type="entry name" value="METHYL-ACCEPTING CHEMOTAXIS PROTEIN MCPB"/>
    <property type="match status" value="1"/>
</dbReference>
<reference evidence="10 11" key="1">
    <citation type="submission" date="2018-05" db="EMBL/GenBank/DDBJ databases">
        <title>Genomic Encyclopedia of Type Strains, Phase IV (KMG-IV): sequencing the most valuable type-strain genomes for metagenomic binning, comparative biology and taxonomic classification.</title>
        <authorList>
            <person name="Goeker M."/>
        </authorList>
    </citation>
    <scope>NUCLEOTIDE SEQUENCE [LARGE SCALE GENOMIC DNA]</scope>
    <source>
        <strain evidence="10 11">DSM 18773</strain>
    </source>
</reference>
<accession>A0A316DEP3</accession>
<dbReference type="SMART" id="SM00304">
    <property type="entry name" value="HAMP"/>
    <property type="match status" value="2"/>
</dbReference>
<dbReference type="Proteomes" id="UP000245634">
    <property type="component" value="Unassembled WGS sequence"/>
</dbReference>
<dbReference type="Pfam" id="PF00015">
    <property type="entry name" value="MCPsignal"/>
    <property type="match status" value="1"/>
</dbReference>
<comment type="caution">
    <text evidence="10">The sequence shown here is derived from an EMBL/GenBank/DDBJ whole genome shotgun (WGS) entry which is preliminary data.</text>
</comment>
<evidence type="ECO:0000256" key="5">
    <source>
        <dbReference type="ARBA" id="ARBA00029447"/>
    </source>
</evidence>
<evidence type="ECO:0000259" key="9">
    <source>
        <dbReference type="PROSITE" id="PS50885"/>
    </source>
</evidence>
<gene>
    <name evidence="10" type="ORF">C7459_10167</name>
</gene>
<feature type="domain" description="HAMP" evidence="9">
    <location>
        <begin position="196"/>
        <end position="249"/>
    </location>
</feature>
<keyword evidence="4 6" id="KW-0807">Transducer</keyword>
<dbReference type="PANTHER" id="PTHR32089:SF112">
    <property type="entry name" value="LYSOZYME-LIKE PROTEIN-RELATED"/>
    <property type="match status" value="1"/>
</dbReference>
<dbReference type="Gene3D" id="1.10.287.950">
    <property type="entry name" value="Methyl-accepting chemotaxis protein"/>
    <property type="match status" value="1"/>
</dbReference>
<dbReference type="CDD" id="cd06225">
    <property type="entry name" value="HAMP"/>
    <property type="match status" value="1"/>
</dbReference>
<keyword evidence="2" id="KW-1003">Cell membrane</keyword>
<dbReference type="GO" id="GO:0007165">
    <property type="term" value="P:signal transduction"/>
    <property type="evidence" value="ECO:0007669"/>
    <property type="project" value="UniProtKB-KW"/>
</dbReference>